<evidence type="ECO:0000256" key="3">
    <source>
        <dbReference type="ARBA" id="ARBA00022837"/>
    </source>
</evidence>
<dbReference type="GO" id="GO:0016020">
    <property type="term" value="C:membrane"/>
    <property type="evidence" value="ECO:0007669"/>
    <property type="project" value="InterPro"/>
</dbReference>
<reference evidence="6 7" key="1">
    <citation type="submission" date="2018-02" db="EMBL/GenBank/DDBJ databases">
        <title>Comparative genomes isolates from brazilian mangrove.</title>
        <authorList>
            <person name="Araujo J.E."/>
            <person name="Taketani R.G."/>
            <person name="Silva M.C.P."/>
            <person name="Loureco M.V."/>
            <person name="Andreote F.D."/>
        </authorList>
    </citation>
    <scope>NUCLEOTIDE SEQUENCE [LARGE SCALE GENOMIC DNA]</scope>
    <source>
        <strain evidence="6 7">Nap-Phe MGV</strain>
    </source>
</reference>
<dbReference type="InterPro" id="IPR038081">
    <property type="entry name" value="CalX-like_sf"/>
</dbReference>
<proteinExistence type="predicted"/>
<accession>A0A2S8GNQ5</accession>
<dbReference type="InterPro" id="IPR051171">
    <property type="entry name" value="CaCA"/>
</dbReference>
<dbReference type="RefSeq" id="WP_105335433.1">
    <property type="nucleotide sequence ID" value="NZ_PUHZ01000011.1"/>
</dbReference>
<protein>
    <recommendedName>
        <fullName evidence="5">Calx-beta domain-containing protein</fullName>
    </recommendedName>
</protein>
<gene>
    <name evidence="6" type="ORF">C5Y93_10780</name>
</gene>
<name>A0A2S8GNQ5_9BACT</name>
<dbReference type="Gene3D" id="2.60.40.2030">
    <property type="match status" value="2"/>
</dbReference>
<evidence type="ECO:0000313" key="6">
    <source>
        <dbReference type="EMBL" id="PQO46055.1"/>
    </source>
</evidence>
<dbReference type="PANTHER" id="PTHR11878:SF65">
    <property type="entry name" value="NA_CA-EXCHANGE PROTEIN, ISOFORM G"/>
    <property type="match status" value="1"/>
</dbReference>
<dbReference type="OrthoDB" id="282736at2"/>
<organism evidence="6 7">
    <name type="scientific">Blastopirellula marina</name>
    <dbReference type="NCBI Taxonomy" id="124"/>
    <lineage>
        <taxon>Bacteria</taxon>
        <taxon>Pseudomonadati</taxon>
        <taxon>Planctomycetota</taxon>
        <taxon>Planctomycetia</taxon>
        <taxon>Pirellulales</taxon>
        <taxon>Pirellulaceae</taxon>
        <taxon>Blastopirellula</taxon>
    </lineage>
</organism>
<evidence type="ECO:0000313" key="7">
    <source>
        <dbReference type="Proteomes" id="UP000237819"/>
    </source>
</evidence>
<dbReference type="PANTHER" id="PTHR11878">
    <property type="entry name" value="SODIUM/CALCIUM EXCHANGER"/>
    <property type="match status" value="1"/>
</dbReference>
<keyword evidence="3" id="KW-0106">Calcium</keyword>
<dbReference type="GO" id="GO:0007154">
    <property type="term" value="P:cell communication"/>
    <property type="evidence" value="ECO:0007669"/>
    <property type="project" value="InterPro"/>
</dbReference>
<dbReference type="Proteomes" id="UP000237819">
    <property type="component" value="Unassembled WGS sequence"/>
</dbReference>
<dbReference type="SUPFAM" id="SSF141072">
    <property type="entry name" value="CalX-like"/>
    <property type="match status" value="3"/>
</dbReference>
<evidence type="ECO:0000256" key="2">
    <source>
        <dbReference type="ARBA" id="ARBA00022737"/>
    </source>
</evidence>
<keyword evidence="4" id="KW-0813">Transport</keyword>
<feature type="domain" description="Calx-beta" evidence="5">
    <location>
        <begin position="801"/>
        <end position="849"/>
    </location>
</feature>
<sequence length="1161" mass="127929">MQLSVPINRFCLSWLFWCALFLVLTEMSYKETIEGLSQPILVQWGKPSTLQASETEFVSRSTWIDGSREVIRVPLTLSWPSRSPIRVRYQVNPENIPEVAAALSPLWPEWEDDSQQVLCATIPPGETTLELLFFVDYDEIDWAQKFQFTLLGAKEAELGEITTLEIELVPKLEELQLRPFVYPSEQEEGKEVTVCVNSTLRLPEDTTMELALLDESENIVPGLDLPQLVLPRNNTYGQAKFSIPDDKTFSGPRNWQVLVIPPSSLGEPSQTGLKILDNDSLGSLVAEASSSVLSEAASEPIVVTVRSEDPLSQEINLVLGFAGTAKRGEDFQVAGEDVHLIRGQPWLRLHPDAPSKFTITARDDHVVEGREVLTLLTSSGPREKGAKLIDIEIVDDDRLQLVLTASRLELEEEGDDQSVTVQAEVRSVAGPVLLSSDLDIPLIAQGAADPERSGRSATLDTDFTIEPQVLHFPKGKPATTTFKLTGLKDNLYEGPESIRLTVSADDAERLAVDCTSPLFTLKDRTPVRGKLLVDGKMSATVSETQSPESTPLKLTFELDPGQKFESEIDLPITLKGVDPSDVKLSKQFFRFSPEISNSEVELSIVDDDLLEGTEIVVLSLSQSGQAVEVTIKDNDAVPLLVNVPANASLLEGVADSKVSIEIVLDRDRISPDYQEKKKLDQEVKITLSDGLVFVDDLVRTVTLSPETPNRSFDVKAKDDSLYRGRHNEQVTLSVSDPTKVRFYPKQVMNIPVVEDEKLSVKLERVGSEKLAEARAGTKVTVRGTLTDPVSEEIAIPLDLAGTAIADKDFRCLQKSLLFKAKTKTAEATFEVLDDPEFEQVETIEVGLSKQWNIDCAPVSIQIESDDKLRLRVTPKTLSVREGAEAKEIEVEATNGMVPPNLNLALQLTPTNLSKWTGQAEDFKLDAITFGFEHGKLVPATLKAIADDELEFSKTGQPSEQIFFRLSPKDPSANIVIPERDDVVTVNIEEEDHPAAKDIVVLLLTEEARSALSQFAVELRSDNPLFCDGILVVGPGSDSTAQCVIWKPGQNDQRIEKMGTFSESSPAGHLLEPVGRIVKLDTDPEANVQIVWFDNGGPQRLNNQAKVGKIPDELTAMAKADRLTFVWYSDLAVGAVLAQRQFFPNVFGDAIGKKATHKQLPR</sequence>
<keyword evidence="1" id="KW-0732">Signal</keyword>
<evidence type="ECO:0000256" key="1">
    <source>
        <dbReference type="ARBA" id="ARBA00022729"/>
    </source>
</evidence>
<dbReference type="Pfam" id="PF03160">
    <property type="entry name" value="Calx-beta"/>
    <property type="match status" value="3"/>
</dbReference>
<feature type="domain" description="Calx-beta" evidence="5">
    <location>
        <begin position="456"/>
        <end position="507"/>
    </location>
</feature>
<dbReference type="InterPro" id="IPR003644">
    <property type="entry name" value="Calx_beta"/>
</dbReference>
<evidence type="ECO:0000256" key="4">
    <source>
        <dbReference type="ARBA" id="ARBA00023065"/>
    </source>
</evidence>
<keyword evidence="2" id="KW-0677">Repeat</keyword>
<dbReference type="AlphaFoldDB" id="A0A2S8GNQ5"/>
<evidence type="ECO:0000259" key="5">
    <source>
        <dbReference type="Pfam" id="PF03160"/>
    </source>
</evidence>
<feature type="domain" description="Calx-beta" evidence="5">
    <location>
        <begin position="589"/>
        <end position="623"/>
    </location>
</feature>
<dbReference type="EMBL" id="PUHZ01000011">
    <property type="protein sequence ID" value="PQO46055.1"/>
    <property type="molecule type" value="Genomic_DNA"/>
</dbReference>
<keyword evidence="4" id="KW-0406">Ion transport</keyword>
<dbReference type="GO" id="GO:0030001">
    <property type="term" value="P:metal ion transport"/>
    <property type="evidence" value="ECO:0007669"/>
    <property type="project" value="TreeGrafter"/>
</dbReference>
<comment type="caution">
    <text evidence="6">The sequence shown here is derived from an EMBL/GenBank/DDBJ whole genome shotgun (WGS) entry which is preliminary data.</text>
</comment>